<evidence type="ECO:0000313" key="10">
    <source>
        <dbReference type="Proteomes" id="UP000002009"/>
    </source>
</evidence>
<feature type="binding site" evidence="7">
    <location>
        <position position="389"/>
    </location>
    <ligand>
        <name>Fe cation</name>
        <dbReference type="ChEBI" id="CHEBI:24875"/>
        <note>catalytic</note>
    </ligand>
</feature>
<protein>
    <recommendedName>
        <fullName evidence="5">carotenoid 9,10-dioxygenase</fullName>
        <ecNumber evidence="5">1.14.99.n4</ecNumber>
    </recommendedName>
</protein>
<dbReference type="InterPro" id="IPR004294">
    <property type="entry name" value="Carotenoid_Oase"/>
</dbReference>
<dbReference type="GO" id="GO:0009570">
    <property type="term" value="C:chloroplast stroma"/>
    <property type="evidence" value="ECO:0007669"/>
    <property type="project" value="TreeGrafter"/>
</dbReference>
<comment type="similarity">
    <text evidence="1">Belongs to the carotenoid oxygenase family.</text>
</comment>
<dbReference type="InParanoid" id="C1FHP9"/>
<name>C1FHP9_MICCC</name>
<evidence type="ECO:0000256" key="3">
    <source>
        <dbReference type="ARBA" id="ARBA00023002"/>
    </source>
</evidence>
<feature type="binding site" evidence="7">
    <location>
        <position position="323"/>
    </location>
    <ligand>
        <name>Fe cation</name>
        <dbReference type="ChEBI" id="CHEBI:24875"/>
        <note>catalytic</note>
    </ligand>
</feature>
<gene>
    <name evidence="9" type="ORF">MICPUN_62157</name>
</gene>
<organism evidence="9 10">
    <name type="scientific">Micromonas commoda (strain RCC299 / NOUM17 / CCMP2709)</name>
    <name type="common">Picoplanktonic green alga</name>
    <dbReference type="NCBI Taxonomy" id="296587"/>
    <lineage>
        <taxon>Eukaryota</taxon>
        <taxon>Viridiplantae</taxon>
        <taxon>Chlorophyta</taxon>
        <taxon>Mamiellophyceae</taxon>
        <taxon>Mamiellales</taxon>
        <taxon>Mamiellaceae</taxon>
        <taxon>Micromonas</taxon>
    </lineage>
</organism>
<evidence type="ECO:0000256" key="1">
    <source>
        <dbReference type="ARBA" id="ARBA00006787"/>
    </source>
</evidence>
<feature type="binding site" evidence="7">
    <location>
        <position position="625"/>
    </location>
    <ligand>
        <name>Fe cation</name>
        <dbReference type="ChEBI" id="CHEBI:24875"/>
        <note>catalytic</note>
    </ligand>
</feature>
<dbReference type="Pfam" id="PF03055">
    <property type="entry name" value="RPE65"/>
    <property type="match status" value="1"/>
</dbReference>
<reference evidence="9 10" key="1">
    <citation type="journal article" date="2009" name="Science">
        <title>Green evolution and dynamic adaptations revealed by genomes of the marine picoeukaryotes Micromonas.</title>
        <authorList>
            <person name="Worden A.Z."/>
            <person name="Lee J.H."/>
            <person name="Mock T."/>
            <person name="Rouze P."/>
            <person name="Simmons M.P."/>
            <person name="Aerts A.L."/>
            <person name="Allen A.E."/>
            <person name="Cuvelier M.L."/>
            <person name="Derelle E."/>
            <person name="Everett M.V."/>
            <person name="Foulon E."/>
            <person name="Grimwood J."/>
            <person name="Gundlach H."/>
            <person name="Henrissat B."/>
            <person name="Napoli C."/>
            <person name="McDonald S.M."/>
            <person name="Parker M.S."/>
            <person name="Rombauts S."/>
            <person name="Salamov A."/>
            <person name="Von Dassow P."/>
            <person name="Badger J.H."/>
            <person name="Coutinho P.M."/>
            <person name="Demir E."/>
            <person name="Dubchak I."/>
            <person name="Gentemann C."/>
            <person name="Eikrem W."/>
            <person name="Gready J.E."/>
            <person name="John U."/>
            <person name="Lanier W."/>
            <person name="Lindquist E.A."/>
            <person name="Lucas S."/>
            <person name="Mayer K.F."/>
            <person name="Moreau H."/>
            <person name="Not F."/>
            <person name="Otillar R."/>
            <person name="Panaud O."/>
            <person name="Pangilinan J."/>
            <person name="Paulsen I."/>
            <person name="Piegu B."/>
            <person name="Poliakov A."/>
            <person name="Robbens S."/>
            <person name="Schmutz J."/>
            <person name="Toulza E."/>
            <person name="Wyss T."/>
            <person name="Zelensky A."/>
            <person name="Zhou K."/>
            <person name="Armbrust E.V."/>
            <person name="Bhattacharya D."/>
            <person name="Goodenough U.W."/>
            <person name="Van de Peer Y."/>
            <person name="Grigoriev I.V."/>
        </authorList>
    </citation>
    <scope>NUCLEOTIDE SEQUENCE [LARGE SCALE GENOMIC DNA]</scope>
    <source>
        <strain evidence="10">RCC299 / NOUM17</strain>
    </source>
</reference>
<dbReference type="PANTHER" id="PTHR10543">
    <property type="entry name" value="BETA-CAROTENE DIOXYGENASE"/>
    <property type="match status" value="1"/>
</dbReference>
<dbReference type="eggNOG" id="KOG1285">
    <property type="taxonomic scope" value="Eukaryota"/>
</dbReference>
<proteinExistence type="inferred from homology"/>
<dbReference type="AlphaFoldDB" id="C1FHP9"/>
<dbReference type="Proteomes" id="UP000002009">
    <property type="component" value="Chromosome 10"/>
</dbReference>
<dbReference type="EC" id="1.14.99.n4" evidence="5"/>
<dbReference type="GO" id="GO:0046872">
    <property type="term" value="F:metal ion binding"/>
    <property type="evidence" value="ECO:0007669"/>
    <property type="project" value="UniProtKB-KW"/>
</dbReference>
<dbReference type="OrthoDB" id="1069523at2759"/>
<evidence type="ECO:0000256" key="4">
    <source>
        <dbReference type="ARBA" id="ARBA00023004"/>
    </source>
</evidence>
<evidence type="ECO:0000256" key="5">
    <source>
        <dbReference type="ARBA" id="ARBA00039084"/>
    </source>
</evidence>
<dbReference type="FunCoup" id="C1FHP9">
    <property type="interactions" value="12"/>
</dbReference>
<keyword evidence="3" id="KW-0560">Oxidoreductase</keyword>
<dbReference type="GO" id="GO:0016121">
    <property type="term" value="P:carotene catabolic process"/>
    <property type="evidence" value="ECO:0007669"/>
    <property type="project" value="TreeGrafter"/>
</dbReference>
<comment type="catalytic activity">
    <reaction evidence="6">
        <text>all-trans-zeaxanthin + 2 O2 = 4,9-dimethyldodeca-2,4,6,8,10-pentaenedial + 2 (3R)-hydroxy-beta-ionone</text>
        <dbReference type="Rhea" id="RHEA:26393"/>
        <dbReference type="ChEBI" id="CHEBI:15379"/>
        <dbReference type="ChEBI" id="CHEBI:27547"/>
        <dbReference type="ChEBI" id="CHEBI:53171"/>
        <dbReference type="ChEBI" id="CHEBI:53173"/>
        <dbReference type="EC" id="1.14.99.n4"/>
    </reaction>
</comment>
<comment type="cofactor">
    <cofactor evidence="7">
        <name>Fe(2+)</name>
        <dbReference type="ChEBI" id="CHEBI:29033"/>
    </cofactor>
    <text evidence="7">Binds 1 Fe(2+) ion per subunit.</text>
</comment>
<evidence type="ECO:0000256" key="6">
    <source>
        <dbReference type="ARBA" id="ARBA00048709"/>
    </source>
</evidence>
<keyword evidence="2 7" id="KW-0479">Metal-binding</keyword>
<dbReference type="OMA" id="PWLAFIH"/>
<dbReference type="GeneID" id="8246878"/>
<keyword evidence="10" id="KW-1185">Reference proteome</keyword>
<evidence type="ECO:0000256" key="7">
    <source>
        <dbReference type="PIRSR" id="PIRSR604294-1"/>
    </source>
</evidence>
<sequence length="638" mass="69437">MAARATPSLSVRGGIPTRPSTSHRRGRGASRIPLRASTSPATFADVDRAADASSRQKLHRELSAPPAWAAESDNPPLRGNFAPVVGECTLDDLVVDGVLPPGLDGVYLRNGPNPAHEPLLGARRYHWFDGDGMVHWIRLNSSGDGTSKNGSASYGRRYVRTRGFAQEEKCGKALYTGLRDINPIWSVLVPRLFAKLAKWRDPDSPFWVIQSKNTANNGVKYHAGRLLATYESGSAYELELGPSLKTLGLCDFCNTFNTKDYWLDNMTAHGKTDPNTGEMVYIGYNLIDVNGDGVTDVTVGVIDANGARSHRTTVPVARPSMQHDVGITATRTVLLDAPLVFDLARVMEGGLPFGFEGDQSARIGVMPRFGEGAEEVVWIDTGEPCFCYHVVNCFDDPGCSNNNRVVIDVCKADATNALGMAKGFEGGVSGYGDDVSFFNADAVGTSDYGFAGEYTSNHPNAVGHGRDVATLWRWVVDVDSKTLVSSERMCETPSDFPCVSPKKVGLEHRFCYTVAYKPGTEPVDRMDVPSFDRVLKHDLRTGEVHEFALGEGRACGDIVFVPNDKEKSKSEGDDDDEDDGHLLVLTHVLAEDRAELLVLGRDERTGGLARVATVRVPVRVPFGFHNEFVPGSELRGVW</sequence>
<evidence type="ECO:0000256" key="2">
    <source>
        <dbReference type="ARBA" id="ARBA00022723"/>
    </source>
</evidence>
<dbReference type="PANTHER" id="PTHR10543:SF89">
    <property type="entry name" value="CAROTENOID 9,10(9',10')-CLEAVAGE DIOXYGENASE 1"/>
    <property type="match status" value="1"/>
</dbReference>
<feature type="binding site" evidence="7">
    <location>
        <position position="269"/>
    </location>
    <ligand>
        <name>Fe cation</name>
        <dbReference type="ChEBI" id="CHEBI:24875"/>
        <note>catalytic</note>
    </ligand>
</feature>
<dbReference type="KEGG" id="mis:MICPUN_62157"/>
<dbReference type="RefSeq" id="XP_002508881.1">
    <property type="nucleotide sequence ID" value="XM_002508835.1"/>
</dbReference>
<dbReference type="GO" id="GO:0010436">
    <property type="term" value="F:carotenoid dioxygenase activity"/>
    <property type="evidence" value="ECO:0007669"/>
    <property type="project" value="TreeGrafter"/>
</dbReference>
<keyword evidence="4 7" id="KW-0408">Iron</keyword>
<accession>C1FHP9</accession>
<feature type="region of interest" description="Disordered" evidence="8">
    <location>
        <begin position="1"/>
        <end position="74"/>
    </location>
</feature>
<dbReference type="EMBL" id="CP001576">
    <property type="protein sequence ID" value="ACO70139.1"/>
    <property type="molecule type" value="Genomic_DNA"/>
</dbReference>
<evidence type="ECO:0000256" key="8">
    <source>
        <dbReference type="SAM" id="MobiDB-lite"/>
    </source>
</evidence>
<evidence type="ECO:0000313" key="9">
    <source>
        <dbReference type="EMBL" id="ACO70139.1"/>
    </source>
</evidence>